<dbReference type="SMART" id="SM01260">
    <property type="entry name" value="LANC_like"/>
    <property type="match status" value="1"/>
</dbReference>
<dbReference type="InterPro" id="IPR058053">
    <property type="entry name" value="RamC_C"/>
</dbReference>
<evidence type="ECO:0000313" key="3">
    <source>
        <dbReference type="Proteomes" id="UP000646244"/>
    </source>
</evidence>
<organism evidence="2 3">
    <name type="scientific">Streptomyces cinnamoneus</name>
    <name type="common">Streptoverticillium cinnamoneum</name>
    <dbReference type="NCBI Taxonomy" id="53446"/>
    <lineage>
        <taxon>Bacteria</taxon>
        <taxon>Bacillati</taxon>
        <taxon>Actinomycetota</taxon>
        <taxon>Actinomycetes</taxon>
        <taxon>Kitasatosporales</taxon>
        <taxon>Streptomycetaceae</taxon>
        <taxon>Streptomyces</taxon>
        <taxon>Streptomyces cinnamoneus group</taxon>
    </lineage>
</organism>
<sequence>MLTLKDYDRFALADPVFYDVPERYPDDHDRIPAARRQPPEGWERDESDWWVSLRPRGAPPPAPGWRIHVSVTPDRLARAAGIVWGHCMEHGLAFGFLRSAATARELNGHRADRFRGGRTITVHAGDEAALTRTLGELAVLLDGLAGVYVLGALRHGNGPLYVRYATGPGAPRRRPDGTPVAAPRRAAFTVPDGVRLPEVLRSDLAALHAPPAGGFPYRAERALRLRHGGGTYLATDTRTGERVVLHEARPHAGLDRHGDDAVARLGRRRAALERLAGLACVPRLAGHLTHLEHHFLAEEHIEGDPLQRAAAAAFPLTSAARAAREAGPYTRWALEVLGRIEEAVGAVRSRGLRLAALDPATVLLRPDGSVVLTGLASAVPGDDDRPAPAGDPSFSVPAGLGAAAAARYLLDRLRLWLFLPVPYTGTGPLRALAAAVEEHYPVPRGFGTALLSGLRPPGRCERGNGKDDGDDDAVSALLTAQRPDWPAIRDALVRGIHAGATPDRPDRLFPGSPSGPREIGGTAFAHGAAGVLYALHGAGADVPDAYTAWLTAAVRRESAPRAGLYEGLHGVALTLDVLGRREAALEVLERCPPANDPAAPADLAGGRAGIALTLLHFASVTGDTALHDRALRLAGELARTTGDGPLPAVPGRPPPHGLLHGPAGVALLFLRLYEQSGDGSWTGHARRALRHDLAGLRTLADGTVALAAGTGPALPYLQGGSAGLAFVLPELHRHRPDRATAALPAAIRRTCDAVYVHTAGLLRGRAGTVAALVALGEPAGGPVLLRQVRRLAWHARSYRGHLAFPGFRPDRLSSDLATGAAGVLLALRSAFEGTGVLPFLGARSMSVPSAPSAAEGR</sequence>
<evidence type="ECO:0000313" key="2">
    <source>
        <dbReference type="EMBL" id="GHC46211.1"/>
    </source>
</evidence>
<dbReference type="InterPro" id="IPR057929">
    <property type="entry name" value="RamC_N"/>
</dbReference>
<dbReference type="SUPFAM" id="SSF158745">
    <property type="entry name" value="LanC-like"/>
    <property type="match status" value="1"/>
</dbReference>
<dbReference type="Pfam" id="PF05147">
    <property type="entry name" value="LANC_like"/>
    <property type="match status" value="1"/>
</dbReference>
<dbReference type="SUPFAM" id="SSF56112">
    <property type="entry name" value="Protein kinase-like (PK-like)"/>
    <property type="match status" value="1"/>
</dbReference>
<dbReference type="InterPro" id="IPR007822">
    <property type="entry name" value="LANC-like"/>
</dbReference>
<proteinExistence type="predicted"/>
<feature type="domain" description="RamC N-terminal" evidence="1">
    <location>
        <begin position="32"/>
        <end position="208"/>
    </location>
</feature>
<evidence type="ECO:0000259" key="1">
    <source>
        <dbReference type="Pfam" id="PF25816"/>
    </source>
</evidence>
<keyword evidence="2" id="KW-0723">Serine/threonine-protein kinase</keyword>
<dbReference type="PRINTS" id="PR01950">
    <property type="entry name" value="LANCSUPER"/>
</dbReference>
<dbReference type="InterPro" id="IPR011009">
    <property type="entry name" value="Kinase-like_dom_sf"/>
</dbReference>
<dbReference type="CDD" id="cd04791">
    <property type="entry name" value="LanC_SerThrkinase"/>
    <property type="match status" value="1"/>
</dbReference>
<dbReference type="Pfam" id="PF25816">
    <property type="entry name" value="RamC_N"/>
    <property type="match status" value="1"/>
</dbReference>
<dbReference type="NCBIfam" id="NF038151">
    <property type="entry name" value="lanthi_synth_III"/>
    <property type="match status" value="1"/>
</dbReference>
<keyword evidence="2" id="KW-0808">Transferase</keyword>
<dbReference type="AlphaFoldDB" id="A0A918TFV9"/>
<dbReference type="RefSeq" id="WP_190109509.1">
    <property type="nucleotide sequence ID" value="NZ_BMVB01000006.1"/>
</dbReference>
<dbReference type="InterPro" id="IPR053524">
    <property type="entry name" value="Aerial_hyphae_peptide-synth"/>
</dbReference>
<accession>A0A918TFV9</accession>
<protein>
    <submittedName>
        <fullName evidence="2">Serine/threonine protein kinase</fullName>
    </submittedName>
</protein>
<dbReference type="EMBL" id="BMVB01000006">
    <property type="protein sequence ID" value="GHC46211.1"/>
    <property type="molecule type" value="Genomic_DNA"/>
</dbReference>
<gene>
    <name evidence="2" type="ORF">GCM10010507_21930</name>
</gene>
<name>A0A918TFV9_STRCJ</name>
<dbReference type="GO" id="GO:0004674">
    <property type="term" value="F:protein serine/threonine kinase activity"/>
    <property type="evidence" value="ECO:0007669"/>
    <property type="project" value="UniProtKB-KW"/>
</dbReference>
<reference evidence="2" key="1">
    <citation type="journal article" date="2014" name="Int. J. Syst. Evol. Microbiol.">
        <title>Complete genome sequence of Corynebacterium casei LMG S-19264T (=DSM 44701T), isolated from a smear-ripened cheese.</title>
        <authorList>
            <consortium name="US DOE Joint Genome Institute (JGI-PGF)"/>
            <person name="Walter F."/>
            <person name="Albersmeier A."/>
            <person name="Kalinowski J."/>
            <person name="Ruckert C."/>
        </authorList>
    </citation>
    <scope>NUCLEOTIDE SEQUENCE</scope>
    <source>
        <strain evidence="2">JCM 4633</strain>
    </source>
</reference>
<dbReference type="Gene3D" id="1.50.10.20">
    <property type="match status" value="2"/>
</dbReference>
<reference evidence="2" key="2">
    <citation type="submission" date="2020-09" db="EMBL/GenBank/DDBJ databases">
        <authorList>
            <person name="Sun Q."/>
            <person name="Ohkuma M."/>
        </authorList>
    </citation>
    <scope>NUCLEOTIDE SEQUENCE</scope>
    <source>
        <strain evidence="2">JCM 4633</strain>
    </source>
</reference>
<dbReference type="Proteomes" id="UP000646244">
    <property type="component" value="Unassembled WGS sequence"/>
</dbReference>
<comment type="caution">
    <text evidence="2">The sequence shown here is derived from an EMBL/GenBank/DDBJ whole genome shotgun (WGS) entry which is preliminary data.</text>
</comment>
<dbReference type="GO" id="GO:0031179">
    <property type="term" value="P:peptide modification"/>
    <property type="evidence" value="ECO:0007669"/>
    <property type="project" value="InterPro"/>
</dbReference>
<keyword evidence="2" id="KW-0418">Kinase</keyword>